<protein>
    <submittedName>
        <fullName evidence="1">Uncharacterized protein</fullName>
    </submittedName>
</protein>
<comment type="caution">
    <text evidence="1">The sequence shown here is derived from an EMBL/GenBank/DDBJ whole genome shotgun (WGS) entry which is preliminary data.</text>
</comment>
<proteinExistence type="predicted"/>
<organism evidence="1 2">
    <name type="scientific">Rhododendron molle</name>
    <name type="common">Chinese azalea</name>
    <name type="synonym">Azalea mollis</name>
    <dbReference type="NCBI Taxonomy" id="49168"/>
    <lineage>
        <taxon>Eukaryota</taxon>
        <taxon>Viridiplantae</taxon>
        <taxon>Streptophyta</taxon>
        <taxon>Embryophyta</taxon>
        <taxon>Tracheophyta</taxon>
        <taxon>Spermatophyta</taxon>
        <taxon>Magnoliopsida</taxon>
        <taxon>eudicotyledons</taxon>
        <taxon>Gunneridae</taxon>
        <taxon>Pentapetalae</taxon>
        <taxon>asterids</taxon>
        <taxon>Ericales</taxon>
        <taxon>Ericaceae</taxon>
        <taxon>Ericoideae</taxon>
        <taxon>Rhodoreae</taxon>
        <taxon>Rhododendron</taxon>
    </lineage>
</organism>
<dbReference type="EMBL" id="CM046389">
    <property type="protein sequence ID" value="KAI8567318.1"/>
    <property type="molecule type" value="Genomic_DNA"/>
</dbReference>
<gene>
    <name evidence="1" type="ORF">RHMOL_Rhmol02G0112000</name>
</gene>
<dbReference type="Proteomes" id="UP001062846">
    <property type="component" value="Chromosome 2"/>
</dbReference>
<evidence type="ECO:0000313" key="2">
    <source>
        <dbReference type="Proteomes" id="UP001062846"/>
    </source>
</evidence>
<reference evidence="1" key="1">
    <citation type="submission" date="2022-02" db="EMBL/GenBank/DDBJ databases">
        <title>Plant Genome Project.</title>
        <authorList>
            <person name="Zhang R.-G."/>
        </authorList>
    </citation>
    <scope>NUCLEOTIDE SEQUENCE</scope>
    <source>
        <strain evidence="1">AT1</strain>
    </source>
</reference>
<sequence length="999" mass="114115">MAEAAVLGILSAFEPYLREELNLLSGVREDIEYVRGEFERMTHFLRVADAIEDRDPKIKIWVKQVRETAYDTADALDMYLLCLRHHHSIGFRGFVRKVSFFIKTLKARHQIASEVKGIKSRIINISEGHQRYSDMHSKIEQASSSTHSDIAWYDCRGDALLLQDADLVGIDKPKSHLIKWLVDEDPRLKVLSIAGMGGLGKTTLTKKVYDDTTVKRRFQNHAWITVSESFKVEELLKDMIRVLFEDARQPLPRGMDSMDPNSLKGTINAFLQQKRYVLVLDDVWGIHAWQVLRIILPECNCGSRVILTTRNVDLASFASKEYHGMVYNLEPLPRKESWALFCSKAFKENSCPSYLEDLSKDILKKCEGLPLAIVAISGLLSTKQKSLNEWERIYRGLGAELEGNDKLMSMTQILSLSYFDLPYYLKLCFLYLSIFPEDCLIDYWRLIRLWAAKGFTEVKEGMTREEVAEGYLNDLINRSLVQVVEVRRDGKRFKAYRIHDLWREMIIAKSREQNIVTISSVRSRAWPEKLRRLSVHHKLEDIQQSICFTRLRSLLVFSTTDSLSMLSKVASLGKGVRLLTVLDLSRAQLETFPHEVVKLLNLTYLSLRSTNVKMIPKAIGKLKKLETLDLKGTNVTELPDDILNLQHLRHLLLYRYNDAHCYSPFHGKIGFKALVGIGSLLYLQKLCAIEANQGNVVREVGKLTQLRRLQILKLQKEDGMALCSSLEKLNNLRSLCVAAIEEDEVIDLDSLSLPPRLLQTLYLRGRLKKIPHWIPSLHNLKRLGLGWSKLKDVVPLQSIQDLPNLLDLELGSAYEGDELLFKAGWFQKLKYLRLVHFVGLKWVRVESSSMPLLEELVLQDCKLMMELPSGVEHLANLKYLNLSDMCETFISSLNRDLQGGDYWKIAHVPEITEHLNDDNTGFRQDNEDNFSHFGCDIPSLATAAVLLLYLLLRVIQAAASVMLVVTCLFTAVLCCRTAAVLLLLLCSSLLPFCCSLLLF</sequence>
<evidence type="ECO:0000313" key="1">
    <source>
        <dbReference type="EMBL" id="KAI8567318.1"/>
    </source>
</evidence>
<name>A0ACC0PNL4_RHOML</name>
<keyword evidence="2" id="KW-1185">Reference proteome</keyword>
<accession>A0ACC0PNL4</accession>